<evidence type="ECO:0000256" key="1">
    <source>
        <dbReference type="SAM" id="Coils"/>
    </source>
</evidence>
<dbReference type="Proteomes" id="UP000507222">
    <property type="component" value="Unassembled WGS sequence"/>
</dbReference>
<proteinExistence type="predicted"/>
<feature type="coiled-coil region" evidence="1">
    <location>
        <begin position="60"/>
        <end position="99"/>
    </location>
</feature>
<evidence type="ECO:0000256" key="2">
    <source>
        <dbReference type="SAM" id="MobiDB-lite"/>
    </source>
</evidence>
<evidence type="ECO:0000313" key="4">
    <source>
        <dbReference type="Proteomes" id="UP000507222"/>
    </source>
</evidence>
<keyword evidence="1" id="KW-0175">Coiled coil</keyword>
<sequence>MNNFIIRRQRFRWPNTKACQWYMSKGSKLPLIPLSKTQTTRVKMQYATTCNVEFEWADERRTQLNRLVELQERLRLEELELAKAEMASLEAAATEEMKMSLQWANSRVVVTALDRSRALEGLDDGQSKVEKSRKVQSKAKPLVLKSQIATKVVLPPKVDETKENAHEMVEDVRDKPHTREDKPKVEDTEEDQVMVDAQILEAKEKAEQYNRCISQRSFRKPEKHLGQR</sequence>
<protein>
    <submittedName>
        <fullName evidence="3">Uncharacterized protein</fullName>
    </submittedName>
</protein>
<feature type="compositionally biased region" description="Basic and acidic residues" evidence="2">
    <location>
        <begin position="160"/>
        <end position="186"/>
    </location>
</feature>
<evidence type="ECO:0000313" key="3">
    <source>
        <dbReference type="EMBL" id="CAB4289780.1"/>
    </source>
</evidence>
<feature type="region of interest" description="Disordered" evidence="2">
    <location>
        <begin position="160"/>
        <end position="191"/>
    </location>
</feature>
<gene>
    <name evidence="3" type="ORF">CURHAP_LOCUS49359</name>
</gene>
<organism evidence="3 4">
    <name type="scientific">Prunus armeniaca</name>
    <name type="common">Apricot</name>
    <name type="synonym">Armeniaca vulgaris</name>
    <dbReference type="NCBI Taxonomy" id="36596"/>
    <lineage>
        <taxon>Eukaryota</taxon>
        <taxon>Viridiplantae</taxon>
        <taxon>Streptophyta</taxon>
        <taxon>Embryophyta</taxon>
        <taxon>Tracheophyta</taxon>
        <taxon>Spermatophyta</taxon>
        <taxon>Magnoliopsida</taxon>
        <taxon>eudicotyledons</taxon>
        <taxon>Gunneridae</taxon>
        <taxon>Pentapetalae</taxon>
        <taxon>rosids</taxon>
        <taxon>fabids</taxon>
        <taxon>Rosales</taxon>
        <taxon>Rosaceae</taxon>
        <taxon>Amygdaloideae</taxon>
        <taxon>Amygdaleae</taxon>
        <taxon>Prunus</taxon>
    </lineage>
</organism>
<accession>A0A6J5VKW5</accession>
<reference evidence="3 4" key="1">
    <citation type="submission" date="2020-05" db="EMBL/GenBank/DDBJ databases">
        <authorList>
            <person name="Campoy J."/>
            <person name="Schneeberger K."/>
            <person name="Spophaly S."/>
        </authorList>
    </citation>
    <scope>NUCLEOTIDE SEQUENCE [LARGE SCALE GENOMIC DNA]</scope>
    <source>
        <strain evidence="3">PruArmRojPasFocal</strain>
    </source>
</reference>
<dbReference type="EMBL" id="CAEKDK010000008">
    <property type="protein sequence ID" value="CAB4289780.1"/>
    <property type="molecule type" value="Genomic_DNA"/>
</dbReference>
<name>A0A6J5VKW5_PRUAR</name>
<dbReference type="AlphaFoldDB" id="A0A6J5VKW5"/>